<evidence type="ECO:0008006" key="2">
    <source>
        <dbReference type="Google" id="ProtNLM"/>
    </source>
</evidence>
<name>A0A8S5LQ64_9CAUD</name>
<organism evidence="1">
    <name type="scientific">Myoviridae sp. ctOyc4</name>
    <dbReference type="NCBI Taxonomy" id="2827606"/>
    <lineage>
        <taxon>Viruses</taxon>
        <taxon>Duplodnaviria</taxon>
        <taxon>Heunggongvirae</taxon>
        <taxon>Uroviricota</taxon>
        <taxon>Caudoviricetes</taxon>
    </lineage>
</organism>
<evidence type="ECO:0000313" key="1">
    <source>
        <dbReference type="EMBL" id="DAD72086.1"/>
    </source>
</evidence>
<dbReference type="InterPro" id="IPR020288">
    <property type="entry name" value="Sheath_initiator"/>
</dbReference>
<protein>
    <recommendedName>
        <fullName evidence="2">DUF2634 domain-containing protein</fullName>
    </recommendedName>
</protein>
<dbReference type="EMBL" id="BK015894">
    <property type="protein sequence ID" value="DAD72086.1"/>
    <property type="molecule type" value="Genomic_DNA"/>
</dbReference>
<accession>A0A8S5LQ64</accession>
<reference evidence="1" key="1">
    <citation type="journal article" date="2021" name="Proc. Natl. Acad. Sci. U.S.A.">
        <title>A Catalog of Tens of Thousands of Viruses from Human Metagenomes Reveals Hidden Associations with Chronic Diseases.</title>
        <authorList>
            <person name="Tisza M.J."/>
            <person name="Buck C.B."/>
        </authorList>
    </citation>
    <scope>NUCLEOTIDE SEQUENCE</scope>
    <source>
        <strain evidence="1">CtOyc4</strain>
    </source>
</reference>
<dbReference type="Pfam" id="PF10934">
    <property type="entry name" value="Sheath_initiator"/>
    <property type="match status" value="1"/>
</dbReference>
<proteinExistence type="predicted"/>
<sequence length="150" mass="16834">MAEVFPVIPEELPAQVAESIGRSPAFVFHEDGRSGSFQLIDGALVERQGIEAVKQWLELMLRQKPGAIPIYRTSGTTQPGVEAVSLDRRVPEGWIFAEIERNVRETAAFCPAIRSLDSFKFTRVRRGVEVRFTVRLHTGESEEVTTYVSE</sequence>